<evidence type="ECO:0000313" key="3">
    <source>
        <dbReference type="EMBL" id="EEE66815.1"/>
    </source>
</evidence>
<evidence type="ECO:0000259" key="2">
    <source>
        <dbReference type="Pfam" id="PF13968"/>
    </source>
</evidence>
<dbReference type="EMBL" id="CM000144">
    <property type="protein sequence ID" value="EEE66815.1"/>
    <property type="molecule type" value="Genomic_DNA"/>
</dbReference>
<evidence type="ECO:0000256" key="1">
    <source>
        <dbReference type="SAM" id="Phobius"/>
    </source>
</evidence>
<dbReference type="InterPro" id="IPR007658">
    <property type="entry name" value="DUF594"/>
</dbReference>
<organism evidence="3">
    <name type="scientific">Oryza sativa subsp. japonica</name>
    <name type="common">Rice</name>
    <dbReference type="NCBI Taxonomy" id="39947"/>
    <lineage>
        <taxon>Eukaryota</taxon>
        <taxon>Viridiplantae</taxon>
        <taxon>Streptophyta</taxon>
        <taxon>Embryophyta</taxon>
        <taxon>Tracheophyta</taxon>
        <taxon>Spermatophyta</taxon>
        <taxon>Magnoliopsida</taxon>
        <taxon>Liliopsida</taxon>
        <taxon>Poales</taxon>
        <taxon>Poaceae</taxon>
        <taxon>BOP clade</taxon>
        <taxon>Oryzoideae</taxon>
        <taxon>Oryzeae</taxon>
        <taxon>Oryzinae</taxon>
        <taxon>Oryza</taxon>
        <taxon>Oryza sativa</taxon>
    </lineage>
</organism>
<reference evidence="3" key="2">
    <citation type="submission" date="2008-12" db="EMBL/GenBank/DDBJ databases">
        <title>Improved gene annotation of the rice (Oryza sativa) genomes.</title>
        <authorList>
            <person name="Wang J."/>
            <person name="Li R."/>
            <person name="Fan W."/>
            <person name="Huang Q."/>
            <person name="Zhang J."/>
            <person name="Zhou Y."/>
            <person name="Hu Y."/>
            <person name="Zi S."/>
            <person name="Li J."/>
            <person name="Ni P."/>
            <person name="Zheng H."/>
            <person name="Zhang Y."/>
            <person name="Zhao M."/>
            <person name="Hao Q."/>
            <person name="McDermott J."/>
            <person name="Samudrala R."/>
            <person name="Kristiansen K."/>
            <person name="Wong G.K.-S."/>
        </authorList>
    </citation>
    <scope>NUCLEOTIDE SEQUENCE</scope>
</reference>
<feature type="transmembrane region" description="Helical" evidence="1">
    <location>
        <begin position="414"/>
        <end position="439"/>
    </location>
</feature>
<name>B9FW78_ORYSJ</name>
<proteinExistence type="predicted"/>
<feature type="domain" description="DUF4220" evidence="2">
    <location>
        <begin position="156"/>
        <end position="525"/>
    </location>
</feature>
<feature type="transmembrane region" description="Helical" evidence="1">
    <location>
        <begin position="77"/>
        <end position="95"/>
    </location>
</feature>
<feature type="transmembrane region" description="Helical" evidence="1">
    <location>
        <begin position="478"/>
        <end position="494"/>
    </location>
</feature>
<sequence length="818" mass="91355">MQALQVSSSINSIATAYSYRSMSDTHGTGAPTSCTPSSHDYTKPALVVVVVVMATVSGAMSVVGVERLIRGRFTLFSMVRFLLRSTFVLILPLLSSMSRDTVHRPSVLFVLLWMLLVELMRKKVSSMARSSGADGGAFSRATGGRFRLMGHCDEATKLAWIGWLIFQNTYYSDSKCGDHKVLAMFAVLWSLVVAKLLQRVFNEWKAQESLTAAGNTHLIAGYMQLVVDKEATAAAAAAAAAGTALARCKYVVMGEEKLVVHAVKKKKHDVVTTTITTPHCGYGVGTYPQHQSEQKHVNLLVDMAKCDEVVTVQKIKRKIKLPRWWCCCCFTVTGSRFTDYIYQLCFSFALFKLLRRRFEHYPMVEAGSQTSRQLLLEELLVGGAKKTFRVMRQELDFLDSYYDAGSPVAMSSPWLFIVNYFFSLVFVSTYLAAIIVVLVDVEYNMGTFKSHLPSPGLYIAVSILLVVTLVAVEFTDLLTNYILSNWFMVHLFCLQAGDGGGRVWRWVCKPAIWMFIAGRFLLFYSFQCMLRLSCRGVNVDKIKLKQVSILRVCEPVHKVLTWSPQVKLATEGQTAIVNFLEDVVRDSLKDDGNVAIVSMPKLSGLQPKKGVDDTATQVVLACHLATELLEMKHVVMVDKEAKKEKKKMKREDRRAHDLHRGVAYALSRYCMYLVARSPELLPDIERCVADRYGDMRAFLDETASRRCRRCCLFLRRRLWKCGCWRTFLMDDMVVDAAADPGGADRRGVVPEAACADDDDGGRRGGGLRVEGARRLLADVEGHAMALADNGGDLITYLWAFCTHAGIIRDPNPSDKSLV</sequence>
<feature type="transmembrane region" description="Helical" evidence="1">
    <location>
        <begin position="101"/>
        <end position="120"/>
    </location>
</feature>
<keyword evidence="1" id="KW-0472">Membrane</keyword>
<dbReference type="PANTHER" id="PTHR31325">
    <property type="entry name" value="OS01G0798800 PROTEIN-RELATED"/>
    <property type="match status" value="1"/>
</dbReference>
<gene>
    <name evidence="3" type="ORF">OsJ_23572</name>
</gene>
<reference evidence="3" key="1">
    <citation type="journal article" date="2005" name="PLoS Biol.">
        <title>The genomes of Oryza sativa: a history of duplications.</title>
        <authorList>
            <person name="Yu J."/>
            <person name="Wang J."/>
            <person name="Lin W."/>
            <person name="Li S."/>
            <person name="Li H."/>
            <person name="Zhou J."/>
            <person name="Ni P."/>
            <person name="Dong W."/>
            <person name="Hu S."/>
            <person name="Zeng C."/>
            <person name="Zhang J."/>
            <person name="Zhang Y."/>
            <person name="Li R."/>
            <person name="Xu Z."/>
            <person name="Li S."/>
            <person name="Li X."/>
            <person name="Zheng H."/>
            <person name="Cong L."/>
            <person name="Lin L."/>
            <person name="Yin J."/>
            <person name="Geng J."/>
            <person name="Li G."/>
            <person name="Shi J."/>
            <person name="Liu J."/>
            <person name="Lv H."/>
            <person name="Li J."/>
            <person name="Wang J."/>
            <person name="Deng Y."/>
            <person name="Ran L."/>
            <person name="Shi X."/>
            <person name="Wang X."/>
            <person name="Wu Q."/>
            <person name="Li C."/>
            <person name="Ren X."/>
            <person name="Wang J."/>
            <person name="Wang X."/>
            <person name="Li D."/>
            <person name="Liu D."/>
            <person name="Zhang X."/>
            <person name="Ji Z."/>
            <person name="Zhao W."/>
            <person name="Sun Y."/>
            <person name="Zhang Z."/>
            <person name="Bao J."/>
            <person name="Han Y."/>
            <person name="Dong L."/>
            <person name="Ji J."/>
            <person name="Chen P."/>
            <person name="Wu S."/>
            <person name="Liu J."/>
            <person name="Xiao Y."/>
            <person name="Bu D."/>
            <person name="Tan J."/>
            <person name="Yang L."/>
            <person name="Ye C."/>
            <person name="Zhang J."/>
            <person name="Xu J."/>
            <person name="Zhou Y."/>
            <person name="Yu Y."/>
            <person name="Zhang B."/>
            <person name="Zhuang S."/>
            <person name="Wei H."/>
            <person name="Liu B."/>
            <person name="Lei M."/>
            <person name="Yu H."/>
            <person name="Li Y."/>
            <person name="Xu H."/>
            <person name="Wei S."/>
            <person name="He X."/>
            <person name="Fang L."/>
            <person name="Zhang Z."/>
            <person name="Zhang Y."/>
            <person name="Huang X."/>
            <person name="Su Z."/>
            <person name="Tong W."/>
            <person name="Li J."/>
            <person name="Tong Z."/>
            <person name="Li S."/>
            <person name="Ye J."/>
            <person name="Wang L."/>
            <person name="Fang L."/>
            <person name="Lei T."/>
            <person name="Chen C."/>
            <person name="Chen H."/>
            <person name="Xu Z."/>
            <person name="Li H."/>
            <person name="Huang H."/>
            <person name="Zhang F."/>
            <person name="Xu H."/>
            <person name="Li N."/>
            <person name="Zhao C."/>
            <person name="Li S."/>
            <person name="Dong L."/>
            <person name="Huang Y."/>
            <person name="Li L."/>
            <person name="Xi Y."/>
            <person name="Qi Q."/>
            <person name="Li W."/>
            <person name="Zhang B."/>
            <person name="Hu W."/>
            <person name="Zhang Y."/>
            <person name="Tian X."/>
            <person name="Jiao Y."/>
            <person name="Liang X."/>
            <person name="Jin J."/>
            <person name="Gao L."/>
            <person name="Zheng W."/>
            <person name="Hao B."/>
            <person name="Liu S."/>
            <person name="Wang W."/>
            <person name="Yuan L."/>
            <person name="Cao M."/>
            <person name="McDermott J."/>
            <person name="Samudrala R."/>
            <person name="Wang J."/>
            <person name="Wong G.K."/>
            <person name="Yang H."/>
        </authorList>
    </citation>
    <scope>NUCLEOTIDE SEQUENCE [LARGE SCALE GENOMIC DNA]</scope>
</reference>
<accession>B9FW78</accession>
<feature type="transmembrane region" description="Helical" evidence="1">
    <location>
        <begin position="506"/>
        <end position="526"/>
    </location>
</feature>
<dbReference type="Proteomes" id="UP000007752">
    <property type="component" value="Chromosome 7"/>
</dbReference>
<dbReference type="InterPro" id="IPR025315">
    <property type="entry name" value="DUF4220"/>
</dbReference>
<feature type="transmembrane region" description="Helical" evidence="1">
    <location>
        <begin position="451"/>
        <end position="472"/>
    </location>
</feature>
<dbReference type="Pfam" id="PF04578">
    <property type="entry name" value="DUF594"/>
    <property type="match status" value="1"/>
</dbReference>
<keyword evidence="1" id="KW-1133">Transmembrane helix</keyword>
<dbReference type="Pfam" id="PF13968">
    <property type="entry name" value="DUF4220"/>
    <property type="match status" value="1"/>
</dbReference>
<feature type="transmembrane region" description="Helical" evidence="1">
    <location>
        <begin position="45"/>
        <end position="65"/>
    </location>
</feature>
<dbReference type="AlphaFoldDB" id="B9FW78"/>
<keyword evidence="1" id="KW-0812">Transmembrane</keyword>
<protein>
    <recommendedName>
        <fullName evidence="2">DUF4220 domain-containing protein</fullName>
    </recommendedName>
</protein>